<dbReference type="InterPro" id="IPR001123">
    <property type="entry name" value="LeuE-type"/>
</dbReference>
<evidence type="ECO:0000256" key="5">
    <source>
        <dbReference type="ARBA" id="ARBA00023136"/>
    </source>
</evidence>
<gene>
    <name evidence="7" type="ORF">JOF48_001570</name>
</gene>
<keyword evidence="3 6" id="KW-0812">Transmembrane</keyword>
<dbReference type="EMBL" id="JAGIOI010000001">
    <property type="protein sequence ID" value="MBP2412771.1"/>
    <property type="molecule type" value="Genomic_DNA"/>
</dbReference>
<keyword evidence="2" id="KW-1003">Cell membrane</keyword>
<dbReference type="Pfam" id="PF01810">
    <property type="entry name" value="LysE"/>
    <property type="match status" value="1"/>
</dbReference>
<keyword evidence="4 6" id="KW-1133">Transmembrane helix</keyword>
<evidence type="ECO:0000313" key="8">
    <source>
        <dbReference type="Proteomes" id="UP000711614"/>
    </source>
</evidence>
<organism evidence="7 8">
    <name type="scientific">Arthrobacter stackebrandtii</name>
    <dbReference type="NCBI Taxonomy" id="272161"/>
    <lineage>
        <taxon>Bacteria</taxon>
        <taxon>Bacillati</taxon>
        <taxon>Actinomycetota</taxon>
        <taxon>Actinomycetes</taxon>
        <taxon>Micrococcales</taxon>
        <taxon>Micrococcaceae</taxon>
        <taxon>Arthrobacter</taxon>
    </lineage>
</organism>
<comment type="caution">
    <text evidence="7">The sequence shown here is derived from an EMBL/GenBank/DDBJ whole genome shotgun (WGS) entry which is preliminary data.</text>
</comment>
<evidence type="ECO:0000256" key="3">
    <source>
        <dbReference type="ARBA" id="ARBA00022692"/>
    </source>
</evidence>
<dbReference type="Proteomes" id="UP000711614">
    <property type="component" value="Unassembled WGS sequence"/>
</dbReference>
<name>A0ABS4YVG2_9MICC</name>
<evidence type="ECO:0000313" key="7">
    <source>
        <dbReference type="EMBL" id="MBP2412771.1"/>
    </source>
</evidence>
<reference evidence="7 8" key="1">
    <citation type="submission" date="2021-03" db="EMBL/GenBank/DDBJ databases">
        <title>Sequencing the genomes of 1000 actinobacteria strains.</title>
        <authorList>
            <person name="Klenk H.-P."/>
        </authorList>
    </citation>
    <scope>NUCLEOTIDE SEQUENCE [LARGE SCALE GENOMIC DNA]</scope>
    <source>
        <strain evidence="7 8">DSM 16005</strain>
    </source>
</reference>
<feature type="transmembrane region" description="Helical" evidence="6">
    <location>
        <begin position="53"/>
        <end position="83"/>
    </location>
</feature>
<dbReference type="PANTHER" id="PTHR30086">
    <property type="entry name" value="ARGININE EXPORTER PROTEIN ARGO"/>
    <property type="match status" value="1"/>
</dbReference>
<feature type="transmembrane region" description="Helical" evidence="6">
    <location>
        <begin position="171"/>
        <end position="189"/>
    </location>
</feature>
<keyword evidence="5 6" id="KW-0472">Membrane</keyword>
<sequence length="239" mass="24065">MEPQALIGFLIVAVTLTCTPGPDWALAIAAGLGRRSFAPAVAGLCSGYILHTILLAAGIAALMAAIPALLLWLTVAGAAYLLWLGVKTTRSWRGAGFSTPGTADLGPRGGLAAPAMAQAAPPELPGSAWGSWLQGFGTSAINPKGMLLFLALTPQFISTGAAWSVPTQSAVLGLSFVLSTAVIYTLVAAGARRLLRSRPGAARGVTLSSGIIMCALGALLMVEQIGPVAEAAGHLLAGA</sequence>
<feature type="transmembrane region" description="Helical" evidence="6">
    <location>
        <begin position="146"/>
        <end position="165"/>
    </location>
</feature>
<protein>
    <submittedName>
        <fullName evidence="7">Threonine/homoserine/homoserine lactone efflux protein</fullName>
    </submittedName>
</protein>
<proteinExistence type="predicted"/>
<evidence type="ECO:0000256" key="6">
    <source>
        <dbReference type="SAM" id="Phobius"/>
    </source>
</evidence>
<dbReference type="PANTHER" id="PTHR30086:SF20">
    <property type="entry name" value="ARGININE EXPORTER PROTEIN ARGO-RELATED"/>
    <property type="match status" value="1"/>
</dbReference>
<evidence type="ECO:0000256" key="4">
    <source>
        <dbReference type="ARBA" id="ARBA00022989"/>
    </source>
</evidence>
<comment type="subcellular location">
    <subcellularLocation>
        <location evidence="1">Cell membrane</location>
        <topology evidence="1">Multi-pass membrane protein</topology>
    </subcellularLocation>
</comment>
<feature type="transmembrane region" description="Helical" evidence="6">
    <location>
        <begin position="201"/>
        <end position="222"/>
    </location>
</feature>
<evidence type="ECO:0000256" key="1">
    <source>
        <dbReference type="ARBA" id="ARBA00004651"/>
    </source>
</evidence>
<keyword evidence="8" id="KW-1185">Reference proteome</keyword>
<evidence type="ECO:0000256" key="2">
    <source>
        <dbReference type="ARBA" id="ARBA00022475"/>
    </source>
</evidence>
<accession>A0ABS4YVG2</accession>
<dbReference type="RefSeq" id="WP_209679258.1">
    <property type="nucleotide sequence ID" value="NZ_JAGIOI010000001.1"/>
</dbReference>